<reference evidence="1" key="1">
    <citation type="submission" date="2023-03" db="EMBL/GenBank/DDBJ databases">
        <authorList>
            <person name="Shen W."/>
            <person name="Cai J."/>
        </authorList>
    </citation>
    <scope>NUCLEOTIDE SEQUENCE</scope>
    <source>
        <strain evidence="1">B226-2</strain>
    </source>
</reference>
<comment type="caution">
    <text evidence="1">The sequence shown here is derived from an EMBL/GenBank/DDBJ whole genome shotgun (WGS) entry which is preliminary data.</text>
</comment>
<sequence>MNFKEDSFYLSISNSIENENYVLKTLCEKTTLFESKMDLIYPVSDRSEHLIRLLDNRVQLPLDEMYDVNQLSEEDLSEESLEQLFLDTDKETWEEYRKNHPVETSRQFLSTAHFADCINVFSSVRKGERPTIREPILTFFSAREKEYLEKQEVKVNKANLNAIKGKDVKGSFATSFLKSYIGGSEAVEIDPDEIRNQLHDMGLKDTHTGFAIGNIPSDIGIIEYDGINKNIELRHVSFWERRECYDDCELAAVFSFYDMYM</sequence>
<proteinExistence type="predicted"/>
<dbReference type="RefSeq" id="WP_311835522.1">
    <property type="nucleotide sequence ID" value="NZ_JARQBJ010000004.1"/>
</dbReference>
<dbReference type="AlphaFoldDB" id="A0AAW8U3R5"/>
<evidence type="ECO:0008006" key="3">
    <source>
        <dbReference type="Google" id="ProtNLM"/>
    </source>
</evidence>
<organism evidence="1 2">
    <name type="scientific">Enterococcus asini</name>
    <dbReference type="NCBI Taxonomy" id="57732"/>
    <lineage>
        <taxon>Bacteria</taxon>
        <taxon>Bacillati</taxon>
        <taxon>Bacillota</taxon>
        <taxon>Bacilli</taxon>
        <taxon>Lactobacillales</taxon>
        <taxon>Enterococcaceae</taxon>
        <taxon>Enterococcus</taxon>
    </lineage>
</organism>
<evidence type="ECO:0000313" key="1">
    <source>
        <dbReference type="EMBL" id="MDT2810623.1"/>
    </source>
</evidence>
<dbReference type="EMBL" id="JARQBJ010000004">
    <property type="protein sequence ID" value="MDT2810623.1"/>
    <property type="molecule type" value="Genomic_DNA"/>
</dbReference>
<accession>A0AAW8U3R5</accession>
<gene>
    <name evidence="1" type="ORF">P7H43_09000</name>
</gene>
<evidence type="ECO:0000313" key="2">
    <source>
        <dbReference type="Proteomes" id="UP001256711"/>
    </source>
</evidence>
<protein>
    <recommendedName>
        <fullName evidence="3">RES domain-containing protein</fullName>
    </recommendedName>
</protein>
<dbReference type="Proteomes" id="UP001256711">
    <property type="component" value="Unassembled WGS sequence"/>
</dbReference>
<name>A0AAW8U3R5_9ENTE</name>